<comment type="caution">
    <text evidence="2">The sequence shown here is derived from an EMBL/GenBank/DDBJ whole genome shotgun (WGS) entry which is preliminary data.</text>
</comment>
<reference evidence="2 3" key="1">
    <citation type="journal article" date="2022" name="Nat. Plants">
        <title>Genomes of leafy and leafless Platanthera orchids illuminate the evolution of mycoheterotrophy.</title>
        <authorList>
            <person name="Li M.H."/>
            <person name="Liu K.W."/>
            <person name="Li Z."/>
            <person name="Lu H.C."/>
            <person name="Ye Q.L."/>
            <person name="Zhang D."/>
            <person name="Wang J.Y."/>
            <person name="Li Y.F."/>
            <person name="Zhong Z.M."/>
            <person name="Liu X."/>
            <person name="Yu X."/>
            <person name="Liu D.K."/>
            <person name="Tu X.D."/>
            <person name="Liu B."/>
            <person name="Hao Y."/>
            <person name="Liao X.Y."/>
            <person name="Jiang Y.T."/>
            <person name="Sun W.H."/>
            <person name="Chen J."/>
            <person name="Chen Y.Q."/>
            <person name="Ai Y."/>
            <person name="Zhai J.W."/>
            <person name="Wu S.S."/>
            <person name="Zhou Z."/>
            <person name="Hsiao Y.Y."/>
            <person name="Wu W.L."/>
            <person name="Chen Y.Y."/>
            <person name="Lin Y.F."/>
            <person name="Hsu J.L."/>
            <person name="Li C.Y."/>
            <person name="Wang Z.W."/>
            <person name="Zhao X."/>
            <person name="Zhong W.Y."/>
            <person name="Ma X.K."/>
            <person name="Ma L."/>
            <person name="Huang J."/>
            <person name="Chen G.Z."/>
            <person name="Huang M.Z."/>
            <person name="Huang L."/>
            <person name="Peng D.H."/>
            <person name="Luo Y.B."/>
            <person name="Zou S.Q."/>
            <person name="Chen S.P."/>
            <person name="Lan S."/>
            <person name="Tsai W.C."/>
            <person name="Van de Peer Y."/>
            <person name="Liu Z.J."/>
        </authorList>
    </citation>
    <scope>NUCLEOTIDE SEQUENCE [LARGE SCALE GENOMIC DNA]</scope>
    <source>
        <strain evidence="2">Lor288</strain>
    </source>
</reference>
<organism evidence="2 3">
    <name type="scientific">Platanthera guangdongensis</name>
    <dbReference type="NCBI Taxonomy" id="2320717"/>
    <lineage>
        <taxon>Eukaryota</taxon>
        <taxon>Viridiplantae</taxon>
        <taxon>Streptophyta</taxon>
        <taxon>Embryophyta</taxon>
        <taxon>Tracheophyta</taxon>
        <taxon>Spermatophyta</taxon>
        <taxon>Magnoliopsida</taxon>
        <taxon>Liliopsida</taxon>
        <taxon>Asparagales</taxon>
        <taxon>Orchidaceae</taxon>
        <taxon>Orchidoideae</taxon>
        <taxon>Orchideae</taxon>
        <taxon>Orchidinae</taxon>
        <taxon>Platanthera</taxon>
    </lineage>
</organism>
<keyword evidence="3" id="KW-1185">Reference proteome</keyword>
<accession>A0ABR2LR73</accession>
<evidence type="ECO:0000313" key="2">
    <source>
        <dbReference type="EMBL" id="KAK8948027.1"/>
    </source>
</evidence>
<dbReference type="PANTHER" id="PTHR36044:SF1">
    <property type="entry name" value="HEME BINDING PROTEIN"/>
    <property type="match status" value="1"/>
</dbReference>
<dbReference type="PANTHER" id="PTHR36044">
    <property type="entry name" value="HEME BINDING PROTEIN"/>
    <property type="match status" value="1"/>
</dbReference>
<feature type="transmembrane region" description="Helical" evidence="1">
    <location>
        <begin position="104"/>
        <end position="126"/>
    </location>
</feature>
<evidence type="ECO:0000313" key="3">
    <source>
        <dbReference type="Proteomes" id="UP001412067"/>
    </source>
</evidence>
<protein>
    <submittedName>
        <fullName evidence="2">Uncharacterized protein</fullName>
    </submittedName>
</protein>
<evidence type="ECO:0000256" key="1">
    <source>
        <dbReference type="SAM" id="Phobius"/>
    </source>
</evidence>
<proteinExistence type="predicted"/>
<sequence length="140" mass="15475">MITTHSGLIEDDSPYSKVGEKGTYSFEFSRPLRTWTIKTQDVQFVIGKMSKVSAAFWYPTGGEPWSGSQHYSASCDWLPLHITSPSSSSSSRTTSSKSSTWDAAAAFSLLLSIISFCLSVFLGYWISKNKAVPFTPIDRL</sequence>
<dbReference type="Proteomes" id="UP001412067">
    <property type="component" value="Unassembled WGS sequence"/>
</dbReference>
<keyword evidence="1" id="KW-0472">Membrane</keyword>
<keyword evidence="1" id="KW-0812">Transmembrane</keyword>
<dbReference type="Gene3D" id="2.60.40.1190">
    <property type="match status" value="1"/>
</dbReference>
<name>A0ABR2LR73_9ASPA</name>
<gene>
    <name evidence="2" type="ORF">KSP40_PGU018586</name>
</gene>
<dbReference type="EMBL" id="JBBWWR010000016">
    <property type="protein sequence ID" value="KAK8948027.1"/>
    <property type="molecule type" value="Genomic_DNA"/>
</dbReference>
<keyword evidence="1" id="KW-1133">Transmembrane helix</keyword>